<name>A0A8K0E0N4_9ROSA</name>
<keyword evidence="2" id="KW-1185">Reference proteome</keyword>
<dbReference type="Proteomes" id="UP000796880">
    <property type="component" value="Unassembled WGS sequence"/>
</dbReference>
<protein>
    <submittedName>
        <fullName evidence="1">Uncharacterized protein</fullName>
    </submittedName>
</protein>
<proteinExistence type="predicted"/>
<gene>
    <name evidence="1" type="ORF">FNV43_RR21401</name>
</gene>
<dbReference type="EMBL" id="VOIH02000009">
    <property type="protein sequence ID" value="KAF3438638.1"/>
    <property type="molecule type" value="Genomic_DNA"/>
</dbReference>
<sequence>MRGCLVCCAGRRRGKLWMSEEVGSRSVGIFADGQREVGGGRGKLRVRGKLEVRGSSEAERTCSEYRRLPGERGCFGEGRMLGEVRSLLWSREEVGGKGVGSCGAPEEVAVGCGSWLRSEEVGRGQRRREREAWEGLRFAWKGRGKLPVNASWAGGQREAGASARVSGRAVSVAPRAVVSCGSGCGSWEAAGSCRTARGKPEAVRKLAEVRGLWEGCGSHFWPIRGCLRLEAARLCVWMVRRSWPKGQRIFADGREKWGGGQRKLARPKLWEAAGSQRRPKNLSGGRREACSENAGSFGVEAGGKWCRSCGSAEEVSRLWKLAEVRGSWLKSEKGGRAEAGEGREEIAWVRELPEILQPEEVAGRPPGSYRRAAGSLTASRSWRSREVKQVVREVMGVDVGVSGRGSLPEAVRKLSQAIGTGRTAIGSCRRM</sequence>
<organism evidence="1 2">
    <name type="scientific">Rhamnella rubrinervis</name>
    <dbReference type="NCBI Taxonomy" id="2594499"/>
    <lineage>
        <taxon>Eukaryota</taxon>
        <taxon>Viridiplantae</taxon>
        <taxon>Streptophyta</taxon>
        <taxon>Embryophyta</taxon>
        <taxon>Tracheophyta</taxon>
        <taxon>Spermatophyta</taxon>
        <taxon>Magnoliopsida</taxon>
        <taxon>eudicotyledons</taxon>
        <taxon>Gunneridae</taxon>
        <taxon>Pentapetalae</taxon>
        <taxon>rosids</taxon>
        <taxon>fabids</taxon>
        <taxon>Rosales</taxon>
        <taxon>Rhamnaceae</taxon>
        <taxon>rhamnoid group</taxon>
        <taxon>Rhamneae</taxon>
        <taxon>Rhamnella</taxon>
    </lineage>
</organism>
<comment type="caution">
    <text evidence="1">The sequence shown here is derived from an EMBL/GenBank/DDBJ whole genome shotgun (WGS) entry which is preliminary data.</text>
</comment>
<evidence type="ECO:0000313" key="1">
    <source>
        <dbReference type="EMBL" id="KAF3438638.1"/>
    </source>
</evidence>
<evidence type="ECO:0000313" key="2">
    <source>
        <dbReference type="Proteomes" id="UP000796880"/>
    </source>
</evidence>
<accession>A0A8K0E0N4</accession>
<dbReference type="AlphaFoldDB" id="A0A8K0E0N4"/>
<reference evidence="1" key="1">
    <citation type="submission" date="2020-03" db="EMBL/GenBank/DDBJ databases">
        <title>A high-quality chromosome-level genome assembly of a woody plant with both climbing and erect habits, Rhamnella rubrinervis.</title>
        <authorList>
            <person name="Lu Z."/>
            <person name="Yang Y."/>
            <person name="Zhu X."/>
            <person name="Sun Y."/>
        </authorList>
    </citation>
    <scope>NUCLEOTIDE SEQUENCE</scope>
    <source>
        <strain evidence="1">BYM</strain>
        <tissue evidence="1">Leaf</tissue>
    </source>
</reference>